<gene>
    <name evidence="7" type="ORF">PF001_g6274</name>
    <name evidence="6" type="ORF">PF002_g5375</name>
    <name evidence="5" type="ORF">PF004_g5946</name>
    <name evidence="4" type="ORF">PF005_g6931</name>
    <name evidence="3" type="ORF">PF006_g6061</name>
    <name evidence="8" type="ORF">PF008_g6127</name>
    <name evidence="1" type="ORF">PF009_g7731</name>
    <name evidence="2" type="ORF">PF011_g10574</name>
</gene>
<organism evidence="4 10">
    <name type="scientific">Phytophthora fragariae</name>
    <dbReference type="NCBI Taxonomy" id="53985"/>
    <lineage>
        <taxon>Eukaryota</taxon>
        <taxon>Sar</taxon>
        <taxon>Stramenopiles</taxon>
        <taxon>Oomycota</taxon>
        <taxon>Peronosporomycetes</taxon>
        <taxon>Peronosporales</taxon>
        <taxon>Peronosporaceae</taxon>
        <taxon>Phytophthora</taxon>
    </lineage>
</organism>
<dbReference type="EMBL" id="QXGE01000249">
    <property type="protein sequence ID" value="KAE9318624.1"/>
    <property type="molecule type" value="Genomic_DNA"/>
</dbReference>
<dbReference type="EMBL" id="QXGB01000268">
    <property type="protein sequence ID" value="KAE9221887.1"/>
    <property type="molecule type" value="Genomic_DNA"/>
</dbReference>
<dbReference type="EMBL" id="QXGF01000302">
    <property type="protein sequence ID" value="KAE8942512.1"/>
    <property type="molecule type" value="Genomic_DNA"/>
</dbReference>
<comment type="caution">
    <text evidence="4">The sequence shown here is derived from an EMBL/GenBank/DDBJ whole genome shotgun (WGS) entry which is preliminary data.</text>
</comment>
<dbReference type="Proteomes" id="UP000429523">
    <property type="component" value="Unassembled WGS sequence"/>
</dbReference>
<evidence type="ECO:0000313" key="13">
    <source>
        <dbReference type="Proteomes" id="UP000440732"/>
    </source>
</evidence>
<dbReference type="Proteomes" id="UP000476176">
    <property type="component" value="Unassembled WGS sequence"/>
</dbReference>
<dbReference type="Proteomes" id="UP000437068">
    <property type="component" value="Unassembled WGS sequence"/>
</dbReference>
<evidence type="ECO:0000313" key="2">
    <source>
        <dbReference type="EMBL" id="KAE9008766.1"/>
    </source>
</evidence>
<evidence type="ECO:0000313" key="14">
    <source>
        <dbReference type="Proteomes" id="UP000460718"/>
    </source>
</evidence>
<dbReference type="Proteomes" id="UP000433483">
    <property type="component" value="Unassembled WGS sequence"/>
</dbReference>
<evidence type="ECO:0000313" key="9">
    <source>
        <dbReference type="Proteomes" id="UP000429523"/>
    </source>
</evidence>
<dbReference type="Proteomes" id="UP000440367">
    <property type="component" value="Unassembled WGS sequence"/>
</dbReference>
<dbReference type="EMBL" id="QXFW01000557">
    <property type="protein sequence ID" value="KAE9008766.1"/>
    <property type="molecule type" value="Genomic_DNA"/>
</dbReference>
<dbReference type="EMBL" id="QXGC01000232">
    <property type="protein sequence ID" value="KAE9243848.1"/>
    <property type="molecule type" value="Genomic_DNA"/>
</dbReference>
<dbReference type="EMBL" id="QXGD01000174">
    <property type="protein sequence ID" value="KAE9249290.1"/>
    <property type="molecule type" value="Genomic_DNA"/>
</dbReference>
<accession>A0A6A3YMK8</accession>
<evidence type="ECO:0000313" key="10">
    <source>
        <dbReference type="Proteomes" id="UP000433483"/>
    </source>
</evidence>
<evidence type="ECO:0000313" key="8">
    <source>
        <dbReference type="EMBL" id="KAE9351071.1"/>
    </source>
</evidence>
<dbReference type="Proteomes" id="UP000486351">
    <property type="component" value="Unassembled WGS sequence"/>
</dbReference>
<evidence type="ECO:0000313" key="6">
    <source>
        <dbReference type="EMBL" id="KAE9249290.1"/>
    </source>
</evidence>
<sequence>MDEDWTSDLLVLALNRDLSAQVDREDALDHFTAICDRRIAL</sequence>
<protein>
    <submittedName>
        <fullName evidence="4">Uncharacterized protein</fullName>
    </submittedName>
</protein>
<dbReference type="EMBL" id="QXGA01000238">
    <property type="protein sequence ID" value="KAE9149462.1"/>
    <property type="molecule type" value="Genomic_DNA"/>
</dbReference>
<evidence type="ECO:0000313" key="12">
    <source>
        <dbReference type="Proteomes" id="UP000440367"/>
    </source>
</evidence>
<evidence type="ECO:0000313" key="16">
    <source>
        <dbReference type="Proteomes" id="UP000486351"/>
    </source>
</evidence>
<dbReference type="OrthoDB" id="118159at2759"/>
<dbReference type="EMBL" id="QXFY01000236">
    <property type="protein sequence ID" value="KAE9351071.1"/>
    <property type="molecule type" value="Genomic_DNA"/>
</dbReference>
<proteinExistence type="predicted"/>
<name>A0A6A3YMK8_9STRA</name>
<evidence type="ECO:0000313" key="1">
    <source>
        <dbReference type="EMBL" id="KAE8942512.1"/>
    </source>
</evidence>
<keyword evidence="10" id="KW-1185">Reference proteome</keyword>
<dbReference type="Proteomes" id="UP000440732">
    <property type="component" value="Unassembled WGS sequence"/>
</dbReference>
<evidence type="ECO:0000313" key="7">
    <source>
        <dbReference type="EMBL" id="KAE9318624.1"/>
    </source>
</evidence>
<dbReference type="Proteomes" id="UP000460718">
    <property type="component" value="Unassembled WGS sequence"/>
</dbReference>
<evidence type="ECO:0000313" key="11">
    <source>
        <dbReference type="Proteomes" id="UP000437068"/>
    </source>
</evidence>
<evidence type="ECO:0000313" key="5">
    <source>
        <dbReference type="EMBL" id="KAE9243848.1"/>
    </source>
</evidence>
<dbReference type="AlphaFoldDB" id="A0A6A3YMK8"/>
<evidence type="ECO:0000313" key="4">
    <source>
        <dbReference type="EMBL" id="KAE9221887.1"/>
    </source>
</evidence>
<evidence type="ECO:0000313" key="15">
    <source>
        <dbReference type="Proteomes" id="UP000476176"/>
    </source>
</evidence>
<evidence type="ECO:0000313" key="3">
    <source>
        <dbReference type="EMBL" id="KAE9149462.1"/>
    </source>
</evidence>
<reference evidence="9 10" key="1">
    <citation type="submission" date="2018-08" db="EMBL/GenBank/DDBJ databases">
        <title>Genomic investigation of the strawberry pathogen Phytophthora fragariae indicates pathogenicity is determined by transcriptional variation in three key races.</title>
        <authorList>
            <person name="Adams T.M."/>
            <person name="Armitage A.D."/>
            <person name="Sobczyk M.K."/>
            <person name="Bates H.J."/>
            <person name="Dunwell J.M."/>
            <person name="Nellist C.F."/>
            <person name="Harrison R.J."/>
        </authorList>
    </citation>
    <scope>NUCLEOTIDE SEQUENCE [LARGE SCALE GENOMIC DNA]</scope>
    <source>
        <strain evidence="7 11">A4</strain>
        <strain evidence="6 12">BC-1</strain>
        <strain evidence="5 15">BC-23</strain>
        <strain evidence="4 10">NOV-27</strain>
        <strain evidence="3 13">NOV-5</strain>
        <strain evidence="8 16">NOV-77</strain>
        <strain evidence="1 9">NOV-9</strain>
        <strain evidence="2 14">SCRP245</strain>
    </source>
</reference>